<dbReference type="PANTHER" id="PTHR30346">
    <property type="entry name" value="TRANSCRIPTIONAL DUAL REGULATOR HCAR-RELATED"/>
    <property type="match status" value="1"/>
</dbReference>
<dbReference type="InterPro" id="IPR036388">
    <property type="entry name" value="WH-like_DNA-bd_sf"/>
</dbReference>
<proteinExistence type="inferred from homology"/>
<evidence type="ECO:0000256" key="1">
    <source>
        <dbReference type="ARBA" id="ARBA00009437"/>
    </source>
</evidence>
<evidence type="ECO:0000313" key="7">
    <source>
        <dbReference type="Proteomes" id="UP001060018"/>
    </source>
</evidence>
<dbReference type="PRINTS" id="PR00039">
    <property type="entry name" value="HTHLYSR"/>
</dbReference>
<keyword evidence="4" id="KW-0804">Transcription</keyword>
<dbReference type="Pfam" id="PF00126">
    <property type="entry name" value="HTH_1"/>
    <property type="match status" value="1"/>
</dbReference>
<dbReference type="FunFam" id="1.10.10.10:FF:000001">
    <property type="entry name" value="LysR family transcriptional regulator"/>
    <property type="match status" value="1"/>
</dbReference>
<dbReference type="GO" id="GO:0003677">
    <property type="term" value="F:DNA binding"/>
    <property type="evidence" value="ECO:0007669"/>
    <property type="project" value="UniProtKB-KW"/>
</dbReference>
<keyword evidence="3" id="KW-0238">DNA-binding</keyword>
<dbReference type="Gene3D" id="1.10.10.10">
    <property type="entry name" value="Winged helix-like DNA-binding domain superfamily/Winged helix DNA-binding domain"/>
    <property type="match status" value="1"/>
</dbReference>
<evidence type="ECO:0000313" key="6">
    <source>
        <dbReference type="EMBL" id="UUX59306.1"/>
    </source>
</evidence>
<evidence type="ECO:0000259" key="5">
    <source>
        <dbReference type="PROSITE" id="PS50931"/>
    </source>
</evidence>
<protein>
    <submittedName>
        <fullName evidence="6">LysR family transcriptional regulator</fullName>
    </submittedName>
</protein>
<dbReference type="AlphaFoldDB" id="A0AA95BQG1"/>
<dbReference type="InterPro" id="IPR036390">
    <property type="entry name" value="WH_DNA-bd_sf"/>
</dbReference>
<dbReference type="SUPFAM" id="SSF46785">
    <property type="entry name" value="Winged helix' DNA-binding domain"/>
    <property type="match status" value="1"/>
</dbReference>
<dbReference type="GO" id="GO:0032993">
    <property type="term" value="C:protein-DNA complex"/>
    <property type="evidence" value="ECO:0007669"/>
    <property type="project" value="TreeGrafter"/>
</dbReference>
<dbReference type="InterPro" id="IPR000847">
    <property type="entry name" value="LysR_HTH_N"/>
</dbReference>
<reference evidence="6" key="1">
    <citation type="journal article" date="2022" name="Pest Manag. Sci.">
        <title>Glutamicibacter halophytocola-mediated host fitness of potato tuber moth on Solanaceae crops.</title>
        <authorList>
            <person name="Wang W."/>
            <person name="Xiao G."/>
            <person name="Du G."/>
            <person name="Chang L."/>
            <person name="Yang Y."/>
            <person name="Ye J."/>
            <person name="Chen B."/>
        </authorList>
    </citation>
    <scope>NUCLEOTIDE SEQUENCE</scope>
    <source>
        <strain evidence="6">S2</strain>
    </source>
</reference>
<dbReference type="PROSITE" id="PS50931">
    <property type="entry name" value="HTH_LYSR"/>
    <property type="match status" value="1"/>
</dbReference>
<dbReference type="InterPro" id="IPR005119">
    <property type="entry name" value="LysR_subst-bd"/>
</dbReference>
<dbReference type="Gene3D" id="3.40.190.10">
    <property type="entry name" value="Periplasmic binding protein-like II"/>
    <property type="match status" value="2"/>
</dbReference>
<dbReference type="RefSeq" id="WP_257745789.1">
    <property type="nucleotide sequence ID" value="NZ_CP102487.1"/>
</dbReference>
<dbReference type="Proteomes" id="UP001060018">
    <property type="component" value="Chromosome"/>
</dbReference>
<evidence type="ECO:0000256" key="3">
    <source>
        <dbReference type="ARBA" id="ARBA00023125"/>
    </source>
</evidence>
<dbReference type="GO" id="GO:0003700">
    <property type="term" value="F:DNA-binding transcription factor activity"/>
    <property type="evidence" value="ECO:0007669"/>
    <property type="project" value="InterPro"/>
</dbReference>
<gene>
    <name evidence="6" type="ORF">NUH22_01305</name>
</gene>
<dbReference type="Pfam" id="PF03466">
    <property type="entry name" value="LysR_substrate"/>
    <property type="match status" value="1"/>
</dbReference>
<name>A0AA95BQG1_9MICC</name>
<evidence type="ECO:0000256" key="4">
    <source>
        <dbReference type="ARBA" id="ARBA00023163"/>
    </source>
</evidence>
<dbReference type="CDD" id="cd08414">
    <property type="entry name" value="PBP2_LTTR_aromatics_like"/>
    <property type="match status" value="1"/>
</dbReference>
<organism evidence="6 7">
    <name type="scientific">Glutamicibacter halophytocola</name>
    <dbReference type="NCBI Taxonomy" id="1933880"/>
    <lineage>
        <taxon>Bacteria</taxon>
        <taxon>Bacillati</taxon>
        <taxon>Actinomycetota</taxon>
        <taxon>Actinomycetes</taxon>
        <taxon>Micrococcales</taxon>
        <taxon>Micrococcaceae</taxon>
        <taxon>Glutamicibacter</taxon>
    </lineage>
</organism>
<feature type="domain" description="HTH lysR-type" evidence="5">
    <location>
        <begin position="1"/>
        <end position="58"/>
    </location>
</feature>
<evidence type="ECO:0000256" key="2">
    <source>
        <dbReference type="ARBA" id="ARBA00023015"/>
    </source>
</evidence>
<accession>A0AA95BQG1</accession>
<dbReference type="PANTHER" id="PTHR30346:SF17">
    <property type="entry name" value="LYSR FAMILY TRANSCRIPTIONAL REGULATOR"/>
    <property type="match status" value="1"/>
</dbReference>
<sequence>MELRHLHYFLVVAEHLHFGRAAEELRMSQPPLTVAVKKLEQELGVQLFDRTTRSVSLTPAGRMYLDRIKPLLSDLDKANRELTEAGLGLRGRLNVGFVSSASYATMPSALRRFRELRPNVELVLNPLTTDEQIEKLLEGSLDLGILRDPTRVPGIELREIHSEPLVVALPAGHRLGNQDQIDASELADEDFVLFPYKYMSGFYSLVHSLFDGHTPPRIVERAIHQETILGLVAAGLGVSILPASVSRFQMPEVSFHPLSGEPKTRLYAGTGVENPAASAFRECLLEADLEGGQQLDRSV</sequence>
<dbReference type="SUPFAM" id="SSF53850">
    <property type="entry name" value="Periplasmic binding protein-like II"/>
    <property type="match status" value="1"/>
</dbReference>
<keyword evidence="2" id="KW-0805">Transcription regulation</keyword>
<comment type="similarity">
    <text evidence="1">Belongs to the LysR transcriptional regulatory family.</text>
</comment>
<dbReference type="EMBL" id="CP102487">
    <property type="protein sequence ID" value="UUX59306.1"/>
    <property type="molecule type" value="Genomic_DNA"/>
</dbReference>